<accession>A0A6A4TRJ8</accession>
<name>A0A6A4TRJ8_SCOMX</name>
<protein>
    <submittedName>
        <fullName evidence="1">Uncharacterized protein</fullName>
    </submittedName>
</protein>
<evidence type="ECO:0000313" key="1">
    <source>
        <dbReference type="EMBL" id="KAF0046230.1"/>
    </source>
</evidence>
<sequence>MKRLLFLHYLQDINRNKRVERVARDKAAEGSKPDSVASSSVRLRLLPLIYNPLSRRNQELLFLSACQRVVHRFSSDEPEIRVFEGVGSAAAAPRHYNDTLKTTTTTTTDEE</sequence>
<comment type="caution">
    <text evidence="1">The sequence shown here is derived from an EMBL/GenBank/DDBJ whole genome shotgun (WGS) entry which is preliminary data.</text>
</comment>
<proteinExistence type="predicted"/>
<dbReference type="AlphaFoldDB" id="A0A6A4TRJ8"/>
<organism evidence="1 2">
    <name type="scientific">Scophthalmus maximus</name>
    <name type="common">Turbot</name>
    <name type="synonym">Psetta maxima</name>
    <dbReference type="NCBI Taxonomy" id="52904"/>
    <lineage>
        <taxon>Eukaryota</taxon>
        <taxon>Metazoa</taxon>
        <taxon>Chordata</taxon>
        <taxon>Craniata</taxon>
        <taxon>Vertebrata</taxon>
        <taxon>Euteleostomi</taxon>
        <taxon>Actinopterygii</taxon>
        <taxon>Neopterygii</taxon>
        <taxon>Teleostei</taxon>
        <taxon>Neoteleostei</taxon>
        <taxon>Acanthomorphata</taxon>
        <taxon>Carangaria</taxon>
        <taxon>Pleuronectiformes</taxon>
        <taxon>Pleuronectoidei</taxon>
        <taxon>Scophthalmidae</taxon>
        <taxon>Scophthalmus</taxon>
    </lineage>
</organism>
<reference evidence="1 2" key="1">
    <citation type="submission" date="2019-06" db="EMBL/GenBank/DDBJ databases">
        <title>Draft genomes of female and male turbot (Scophthalmus maximus).</title>
        <authorList>
            <person name="Xu H."/>
            <person name="Xu X.-W."/>
            <person name="Shao C."/>
            <person name="Chen S."/>
        </authorList>
    </citation>
    <scope>NUCLEOTIDE SEQUENCE [LARGE SCALE GENOMIC DNA]</scope>
    <source>
        <strain evidence="1">Ysfricsl-2016a</strain>
        <tissue evidence="1">Blood</tissue>
    </source>
</reference>
<dbReference type="EMBL" id="VEVO01000002">
    <property type="protein sequence ID" value="KAF0046230.1"/>
    <property type="molecule type" value="Genomic_DNA"/>
</dbReference>
<evidence type="ECO:0000313" key="2">
    <source>
        <dbReference type="Proteomes" id="UP000438429"/>
    </source>
</evidence>
<dbReference type="Proteomes" id="UP000438429">
    <property type="component" value="Unassembled WGS sequence"/>
</dbReference>
<gene>
    <name evidence="1" type="ORF">F2P81_002759</name>
</gene>